<dbReference type="InterPro" id="IPR036770">
    <property type="entry name" value="Ankyrin_rpt-contain_sf"/>
</dbReference>
<evidence type="ECO:0000256" key="3">
    <source>
        <dbReference type="PROSITE-ProRule" id="PRU00023"/>
    </source>
</evidence>
<dbReference type="Pfam" id="PF00023">
    <property type="entry name" value="Ank"/>
    <property type="match status" value="1"/>
</dbReference>
<dbReference type="InterPro" id="IPR002110">
    <property type="entry name" value="Ankyrin_rpt"/>
</dbReference>
<name>A0A8B6H3T0_MYTGA</name>
<evidence type="ECO:0000256" key="1">
    <source>
        <dbReference type="ARBA" id="ARBA00022737"/>
    </source>
</evidence>
<dbReference type="SUPFAM" id="SSF48403">
    <property type="entry name" value="Ankyrin repeat"/>
    <property type="match status" value="1"/>
</dbReference>
<dbReference type="InterPro" id="IPR027417">
    <property type="entry name" value="P-loop_NTPase"/>
</dbReference>
<keyword evidence="6" id="KW-1185">Reference proteome</keyword>
<dbReference type="OrthoDB" id="5955452at2759"/>
<protein>
    <recommendedName>
        <fullName evidence="4">Novel STAND NTPase 3 domain-containing protein</fullName>
    </recommendedName>
</protein>
<feature type="repeat" description="ANK" evidence="3">
    <location>
        <begin position="660"/>
        <end position="692"/>
    </location>
</feature>
<dbReference type="SMART" id="SM00248">
    <property type="entry name" value="ANK"/>
    <property type="match status" value="10"/>
</dbReference>
<sequence length="796" mass="90804">MNDSNFVETRAAKHVLERLTEKNCVTVTASSGVGKTSTIRHVALEMEDKGYDILLVSSPFDIVKFHSPNKKTLFVIDDFCGTYTINRPYLDNWETVLDRIKVLIQNKLTKIIVSCRLQVYKDEKFASLSIFRTCVCNLQSDDLCLLQTEKQLIAELYLGTKASTIIQYCDLYECFPLLCKLYSDSTGLNISDFFKDPFSVYEAEIEKLHKVDCGKYCALALCVMFNNAFEEELFTGDIDKETRKRIKNICEECKLERGTSRLLLLDEVKTLEQSFLKKEKNVYKAIHDKVFDFLVYYFGQKMIPCLIKNADSVVIMQRFLLDKTDGKDEFITVLPHKYHEKYIQRMIEDWSRGRVQCVFRNINMNVPEFRQRFLCHIKTLKITTQRQLALMCDNDHKDTVLFHCCAYDTVSFIQWCIDHGVDVNQCNCKNGTPMFVSAREGHKEVVMLLLQNKADINKCSDKGVSPLMVACFHNNLEIIKILLENNANINMRDGNGLSSLFIACQNNHIDVVKTLLDNKVDIENCNLFGISPLGVACQLNHPKIVNLLLQNRADINRFLDNGVSPLMVPCLKNDKEIVKKLLKNNAAFRFRAGNGFFPLFIACQNNHIEIVEILLDNKADIDNCIHNGMSSLYVASQLNHTAIVNYLLDYKADIDKCQNDGASPLFVACYNNHVETVKILLNHKAGINICRGDGLSPLAITCQMEHIETVKILLDDKAEISVSNLNPWLCTSNVNNIYKLLRKRSISPESISGLFSNSSSWLAREKAEDTKGTVKKGTCWHSYFDLYMKKNNAIAN</sequence>
<dbReference type="Pfam" id="PF13637">
    <property type="entry name" value="Ank_4"/>
    <property type="match status" value="1"/>
</dbReference>
<feature type="repeat" description="ANK" evidence="3">
    <location>
        <begin position="627"/>
        <end position="659"/>
    </location>
</feature>
<dbReference type="EMBL" id="UYJE01009424">
    <property type="protein sequence ID" value="VDI73393.1"/>
    <property type="molecule type" value="Genomic_DNA"/>
</dbReference>
<dbReference type="PANTHER" id="PTHR24198">
    <property type="entry name" value="ANKYRIN REPEAT AND PROTEIN KINASE DOMAIN-CONTAINING PROTEIN"/>
    <property type="match status" value="1"/>
</dbReference>
<evidence type="ECO:0000313" key="5">
    <source>
        <dbReference type="EMBL" id="VDI73393.1"/>
    </source>
</evidence>
<proteinExistence type="predicted"/>
<reference evidence="5" key="1">
    <citation type="submission" date="2018-11" db="EMBL/GenBank/DDBJ databases">
        <authorList>
            <person name="Alioto T."/>
            <person name="Alioto T."/>
        </authorList>
    </citation>
    <scope>NUCLEOTIDE SEQUENCE</scope>
</reference>
<keyword evidence="1" id="KW-0677">Repeat</keyword>
<feature type="repeat" description="ANK" evidence="3">
    <location>
        <begin position="528"/>
        <end position="556"/>
    </location>
</feature>
<dbReference type="InterPro" id="IPR049050">
    <property type="entry name" value="nSTAND3"/>
</dbReference>
<dbReference type="Pfam" id="PF12796">
    <property type="entry name" value="Ank_2"/>
    <property type="match status" value="2"/>
</dbReference>
<accession>A0A8B6H3T0</accession>
<evidence type="ECO:0000256" key="2">
    <source>
        <dbReference type="ARBA" id="ARBA00023043"/>
    </source>
</evidence>
<feature type="repeat" description="ANK" evidence="3">
    <location>
        <begin position="594"/>
        <end position="622"/>
    </location>
</feature>
<organism evidence="5 6">
    <name type="scientific">Mytilus galloprovincialis</name>
    <name type="common">Mediterranean mussel</name>
    <dbReference type="NCBI Taxonomy" id="29158"/>
    <lineage>
        <taxon>Eukaryota</taxon>
        <taxon>Metazoa</taxon>
        <taxon>Spiralia</taxon>
        <taxon>Lophotrochozoa</taxon>
        <taxon>Mollusca</taxon>
        <taxon>Bivalvia</taxon>
        <taxon>Autobranchia</taxon>
        <taxon>Pteriomorphia</taxon>
        <taxon>Mytilida</taxon>
        <taxon>Mytiloidea</taxon>
        <taxon>Mytilidae</taxon>
        <taxon>Mytilinae</taxon>
        <taxon>Mytilus</taxon>
    </lineage>
</organism>
<dbReference type="Gene3D" id="1.25.40.20">
    <property type="entry name" value="Ankyrin repeat-containing domain"/>
    <property type="match status" value="1"/>
</dbReference>
<feature type="repeat" description="ANK" evidence="3">
    <location>
        <begin position="429"/>
        <end position="461"/>
    </location>
</feature>
<evidence type="ECO:0000259" key="4">
    <source>
        <dbReference type="Pfam" id="PF20720"/>
    </source>
</evidence>
<dbReference type="SUPFAM" id="SSF52540">
    <property type="entry name" value="P-loop containing nucleoside triphosphate hydrolases"/>
    <property type="match status" value="1"/>
</dbReference>
<keyword evidence="2 3" id="KW-0040">ANK repeat</keyword>
<feature type="repeat" description="ANK" evidence="3">
    <location>
        <begin position="462"/>
        <end position="494"/>
    </location>
</feature>
<feature type="repeat" description="ANK" evidence="3">
    <location>
        <begin position="495"/>
        <end position="527"/>
    </location>
</feature>
<dbReference type="PANTHER" id="PTHR24198:SF194">
    <property type="entry name" value="INVERSIN-A"/>
    <property type="match status" value="1"/>
</dbReference>
<dbReference type="Proteomes" id="UP000596742">
    <property type="component" value="Unassembled WGS sequence"/>
</dbReference>
<dbReference type="AlphaFoldDB" id="A0A8B6H3T0"/>
<dbReference type="PROSITE" id="PS50297">
    <property type="entry name" value="ANK_REP_REGION"/>
    <property type="match status" value="7"/>
</dbReference>
<evidence type="ECO:0000313" key="6">
    <source>
        <dbReference type="Proteomes" id="UP000596742"/>
    </source>
</evidence>
<feature type="domain" description="Novel STAND NTPase 3" evidence="4">
    <location>
        <begin position="6"/>
        <end position="153"/>
    </location>
</feature>
<dbReference type="Pfam" id="PF20720">
    <property type="entry name" value="nSTAND3"/>
    <property type="match status" value="1"/>
</dbReference>
<feature type="repeat" description="ANK" evidence="3">
    <location>
        <begin position="693"/>
        <end position="725"/>
    </location>
</feature>
<comment type="caution">
    <text evidence="5">The sequence shown here is derived from an EMBL/GenBank/DDBJ whole genome shotgun (WGS) entry which is preliminary data.</text>
</comment>
<gene>
    <name evidence="5" type="ORF">MGAL_10B069220</name>
</gene>
<dbReference type="PROSITE" id="PS50088">
    <property type="entry name" value="ANK_REPEAT"/>
    <property type="match status" value="8"/>
</dbReference>